<evidence type="ECO:0000256" key="1">
    <source>
        <dbReference type="SAM" id="MobiDB-lite"/>
    </source>
</evidence>
<comment type="caution">
    <text evidence="2">The sequence shown here is derived from an EMBL/GenBank/DDBJ whole genome shotgun (WGS) entry which is preliminary data.</text>
</comment>
<feature type="region of interest" description="Disordered" evidence="1">
    <location>
        <begin position="103"/>
        <end position="122"/>
    </location>
</feature>
<sequence>MFRAGTDKEIAAMSLLTQPVHTAAATPQPAAATAAGFRTRTAAVLAVLARRVERGAQARARRKAARMSAAELSRLPEAVRMDLGVNTPDAGRSSPLLQGLLGPQAYWAPRPDGTPGQPDARR</sequence>
<name>A0ABS1DKV8_9PROT</name>
<organism evidence="2 3">
    <name type="scientific">Rhodovibrio sodomensis</name>
    <dbReference type="NCBI Taxonomy" id="1088"/>
    <lineage>
        <taxon>Bacteria</taxon>
        <taxon>Pseudomonadati</taxon>
        <taxon>Pseudomonadota</taxon>
        <taxon>Alphaproteobacteria</taxon>
        <taxon>Rhodospirillales</taxon>
        <taxon>Rhodovibrionaceae</taxon>
        <taxon>Rhodovibrio</taxon>
    </lineage>
</organism>
<proteinExistence type="predicted"/>
<evidence type="ECO:0000313" key="3">
    <source>
        <dbReference type="Proteomes" id="UP001296873"/>
    </source>
</evidence>
<accession>A0ABS1DKV8</accession>
<reference evidence="2 3" key="1">
    <citation type="journal article" date="2020" name="Microorganisms">
        <title>Osmotic Adaptation and Compatible Solute Biosynthesis of Phototrophic Bacteria as Revealed from Genome Analyses.</title>
        <authorList>
            <person name="Imhoff J.F."/>
            <person name="Rahn T."/>
            <person name="Kunzel S."/>
            <person name="Keller A."/>
            <person name="Neulinger S.C."/>
        </authorList>
    </citation>
    <scope>NUCLEOTIDE SEQUENCE [LARGE SCALE GENOMIC DNA]</scope>
    <source>
        <strain evidence="2 3">DSM 9895</strain>
    </source>
</reference>
<protein>
    <recommendedName>
        <fullName evidence="4">DUF1127 domain-containing protein</fullName>
    </recommendedName>
</protein>
<keyword evidence="3" id="KW-1185">Reference proteome</keyword>
<gene>
    <name evidence="2" type="ORF">CKO28_20605</name>
</gene>
<evidence type="ECO:0000313" key="2">
    <source>
        <dbReference type="EMBL" id="MBK1670429.1"/>
    </source>
</evidence>
<dbReference type="EMBL" id="NRRL01000094">
    <property type="protein sequence ID" value="MBK1670429.1"/>
    <property type="molecule type" value="Genomic_DNA"/>
</dbReference>
<dbReference type="Proteomes" id="UP001296873">
    <property type="component" value="Unassembled WGS sequence"/>
</dbReference>
<evidence type="ECO:0008006" key="4">
    <source>
        <dbReference type="Google" id="ProtNLM"/>
    </source>
</evidence>